<keyword evidence="2" id="KW-1185">Reference proteome</keyword>
<comment type="caution">
    <text evidence="1">The sequence shown here is derived from an EMBL/GenBank/DDBJ whole genome shotgun (WGS) entry which is preliminary data.</text>
</comment>
<protein>
    <submittedName>
        <fullName evidence="1">Uncharacterized protein</fullName>
    </submittedName>
</protein>
<name>A0ABD1PYV5_9LAMI</name>
<proteinExistence type="predicted"/>
<accession>A0ABD1PYV5</accession>
<dbReference type="Proteomes" id="UP001604277">
    <property type="component" value="Unassembled WGS sequence"/>
</dbReference>
<dbReference type="AlphaFoldDB" id="A0ABD1PYV5"/>
<organism evidence="1 2">
    <name type="scientific">Forsythia ovata</name>
    <dbReference type="NCBI Taxonomy" id="205694"/>
    <lineage>
        <taxon>Eukaryota</taxon>
        <taxon>Viridiplantae</taxon>
        <taxon>Streptophyta</taxon>
        <taxon>Embryophyta</taxon>
        <taxon>Tracheophyta</taxon>
        <taxon>Spermatophyta</taxon>
        <taxon>Magnoliopsida</taxon>
        <taxon>eudicotyledons</taxon>
        <taxon>Gunneridae</taxon>
        <taxon>Pentapetalae</taxon>
        <taxon>asterids</taxon>
        <taxon>lamiids</taxon>
        <taxon>Lamiales</taxon>
        <taxon>Oleaceae</taxon>
        <taxon>Forsythieae</taxon>
        <taxon>Forsythia</taxon>
    </lineage>
</organism>
<gene>
    <name evidence="1" type="ORF">Fot_50139</name>
</gene>
<dbReference type="EMBL" id="JBFOLJ010000016">
    <property type="protein sequence ID" value="KAL2468563.1"/>
    <property type="molecule type" value="Genomic_DNA"/>
</dbReference>
<evidence type="ECO:0000313" key="1">
    <source>
        <dbReference type="EMBL" id="KAL2468563.1"/>
    </source>
</evidence>
<reference evidence="2" key="1">
    <citation type="submission" date="2024-07" db="EMBL/GenBank/DDBJ databases">
        <title>Two chromosome-level genome assemblies of Korean endemic species Abeliophyllum distichum and Forsythia ovata (Oleaceae).</title>
        <authorList>
            <person name="Jang H."/>
        </authorList>
    </citation>
    <scope>NUCLEOTIDE SEQUENCE [LARGE SCALE GENOMIC DNA]</scope>
</reference>
<evidence type="ECO:0000313" key="2">
    <source>
        <dbReference type="Proteomes" id="UP001604277"/>
    </source>
</evidence>
<sequence>MKAGDLIKACHDLLTMVKHPTDFGDSLETMSNKISSRNYSSRQVRLVVCESPMARAMLHDKTLFTIFNFEVENLWIQTSFEGPPIFDIEVNEEIEEFLDLGDDNYDSSLIFDEELDKGYGKRKVDRLSQ</sequence>